<dbReference type="GO" id="GO:0005248">
    <property type="term" value="F:voltage-gated sodium channel activity"/>
    <property type="evidence" value="ECO:0007669"/>
    <property type="project" value="TreeGrafter"/>
</dbReference>
<dbReference type="GO" id="GO:0005509">
    <property type="term" value="F:calcium ion binding"/>
    <property type="evidence" value="ECO:0007669"/>
    <property type="project" value="InterPro"/>
</dbReference>
<evidence type="ECO:0000256" key="6">
    <source>
        <dbReference type="SAM" id="Coils"/>
    </source>
</evidence>
<dbReference type="GO" id="GO:0001518">
    <property type="term" value="C:voltage-gated sodium channel complex"/>
    <property type="evidence" value="ECO:0007669"/>
    <property type="project" value="TreeGrafter"/>
</dbReference>
<sequence length="690" mass="78020">MPTSFSQHCWTSGLVCRQDFADVGELRHVLGRVEAISSELARLSDGQRRVEVVLRDIRNNMGSTEPFSCAMRVASEPLMAGKAQEDSPSRSSFMAERVEEKKNFSIARTVPVGDLTPIAISINEFGDGRRRSVDEEERRRCVDESGEGRQRGANEFGDWHRRTAIKSPTPRSSMCSSERQAGARKFKSSMRQTCADLSHIQGWKLRWKESETFGEGGSKDSSNHLCNLAAGSGFVEDSPPRLERIVRSPYFDHVVAGCIIVNAVLLGAQVQIMASEELQDPPLSLEAMQTALGFFFLAETMLRMFVFKRRFFRGQDSNWNIFDLVVVTFTLLEFILDQSFPVVDDTKTNGISMLRVIRILRIVRVARVIRVVRFFRELRMMVYSVMSSLQSLFWAIMLLFVILFVVGVYITQSVTSFRISSDPDDDLTLALEKYFGTLFGTMYYLLQSVTGGINWGEVTSPLLEIGWFYALFMSLFTCFTLFALLNIITGIFVEGAIQRAQNDKEAKIQDELEEETSKIQKLEEAFAEFDAEGTGFIELSAFETILSDPRVKAYFRSMGLHVSQAYHLFRLLDLDCSGTVNTSEFVMGCMRLQGGAKNVDVATLMYENKRMMLKWVTFMDFAEEQFNLLNDSVAMLRPDSAVPQSVEKKSTWREKLAKANLQNGSLNIYDQQEHNLLRSGTAGRACDEVP</sequence>
<evidence type="ECO:0000313" key="10">
    <source>
        <dbReference type="EMBL" id="CAE4665894.1"/>
    </source>
</evidence>
<dbReference type="InterPro" id="IPR005821">
    <property type="entry name" value="Ion_trans_dom"/>
</dbReference>
<organism evidence="10">
    <name type="scientific">Alexandrium monilatum</name>
    <dbReference type="NCBI Taxonomy" id="311494"/>
    <lineage>
        <taxon>Eukaryota</taxon>
        <taxon>Sar</taxon>
        <taxon>Alveolata</taxon>
        <taxon>Dinophyceae</taxon>
        <taxon>Gonyaulacales</taxon>
        <taxon>Pyrocystaceae</taxon>
        <taxon>Alexandrium</taxon>
    </lineage>
</organism>
<accession>A0A7S4T520</accession>
<keyword evidence="6" id="KW-0175">Coiled coil</keyword>
<feature type="coiled-coil region" evidence="6">
    <location>
        <begin position="505"/>
        <end position="532"/>
    </location>
</feature>
<evidence type="ECO:0000256" key="4">
    <source>
        <dbReference type="ARBA" id="ARBA00022989"/>
    </source>
</evidence>
<dbReference type="SMART" id="SM00054">
    <property type="entry name" value="EFh"/>
    <property type="match status" value="2"/>
</dbReference>
<dbReference type="InterPro" id="IPR027359">
    <property type="entry name" value="Volt_channel_dom_sf"/>
</dbReference>
<dbReference type="Gene3D" id="1.10.238.10">
    <property type="entry name" value="EF-hand"/>
    <property type="match status" value="1"/>
</dbReference>
<dbReference type="EMBL" id="HBNR01087694">
    <property type="protein sequence ID" value="CAE4665894.1"/>
    <property type="molecule type" value="Transcribed_RNA"/>
</dbReference>
<dbReference type="Gene3D" id="1.10.287.70">
    <property type="match status" value="1"/>
</dbReference>
<dbReference type="InterPro" id="IPR011992">
    <property type="entry name" value="EF-hand-dom_pair"/>
</dbReference>
<dbReference type="InterPro" id="IPR018247">
    <property type="entry name" value="EF_Hand_1_Ca_BS"/>
</dbReference>
<evidence type="ECO:0000256" key="2">
    <source>
        <dbReference type="ARBA" id="ARBA00022692"/>
    </source>
</evidence>
<dbReference type="PANTHER" id="PTHR10037:SF62">
    <property type="entry name" value="SODIUM CHANNEL PROTEIN 60E"/>
    <property type="match status" value="1"/>
</dbReference>
<dbReference type="Gene3D" id="1.20.120.350">
    <property type="entry name" value="Voltage-gated potassium channels. Chain C"/>
    <property type="match status" value="1"/>
</dbReference>
<feature type="domain" description="EF-hand" evidence="9">
    <location>
        <begin position="517"/>
        <end position="552"/>
    </location>
</feature>
<dbReference type="InterPro" id="IPR043203">
    <property type="entry name" value="VGCC_Ca_Na"/>
</dbReference>
<feature type="transmembrane region" description="Helical" evidence="8">
    <location>
        <begin position="319"/>
        <end position="336"/>
    </location>
</feature>
<evidence type="ECO:0000256" key="3">
    <source>
        <dbReference type="ARBA" id="ARBA00022837"/>
    </source>
</evidence>
<dbReference type="AlphaFoldDB" id="A0A7S4T520"/>
<evidence type="ECO:0000256" key="1">
    <source>
        <dbReference type="ARBA" id="ARBA00004141"/>
    </source>
</evidence>
<feature type="transmembrane region" description="Helical" evidence="8">
    <location>
        <begin position="250"/>
        <end position="268"/>
    </location>
</feature>
<feature type="transmembrane region" description="Helical" evidence="8">
    <location>
        <begin position="467"/>
        <end position="493"/>
    </location>
</feature>
<evidence type="ECO:0000256" key="5">
    <source>
        <dbReference type="ARBA" id="ARBA00023136"/>
    </source>
</evidence>
<dbReference type="SUPFAM" id="SSF81324">
    <property type="entry name" value="Voltage-gated potassium channels"/>
    <property type="match status" value="1"/>
</dbReference>
<dbReference type="InterPro" id="IPR002048">
    <property type="entry name" value="EF_hand_dom"/>
</dbReference>
<proteinExistence type="predicted"/>
<feature type="transmembrane region" description="Helical" evidence="8">
    <location>
        <begin position="392"/>
        <end position="414"/>
    </location>
</feature>
<name>A0A7S4T520_9DINO</name>
<feature type="domain" description="EF-hand" evidence="9">
    <location>
        <begin position="560"/>
        <end position="595"/>
    </location>
</feature>
<keyword evidence="2 8" id="KW-0812">Transmembrane</keyword>
<keyword evidence="4 8" id="KW-1133">Transmembrane helix</keyword>
<evidence type="ECO:0000256" key="7">
    <source>
        <dbReference type="SAM" id="MobiDB-lite"/>
    </source>
</evidence>
<keyword evidence="3" id="KW-0106">Calcium</keyword>
<dbReference type="SUPFAM" id="SSF47473">
    <property type="entry name" value="EF-hand"/>
    <property type="match status" value="1"/>
</dbReference>
<protein>
    <recommendedName>
        <fullName evidence="9">EF-hand domain-containing protein</fullName>
    </recommendedName>
</protein>
<reference evidence="10" key="1">
    <citation type="submission" date="2021-01" db="EMBL/GenBank/DDBJ databases">
        <authorList>
            <person name="Corre E."/>
            <person name="Pelletier E."/>
            <person name="Niang G."/>
            <person name="Scheremetjew M."/>
            <person name="Finn R."/>
            <person name="Kale V."/>
            <person name="Holt S."/>
            <person name="Cochrane G."/>
            <person name="Meng A."/>
            <person name="Brown T."/>
            <person name="Cohen L."/>
        </authorList>
    </citation>
    <scope>NUCLEOTIDE SEQUENCE</scope>
    <source>
        <strain evidence="10">CCMP3105</strain>
    </source>
</reference>
<dbReference type="PROSITE" id="PS50222">
    <property type="entry name" value="EF_HAND_2"/>
    <property type="match status" value="2"/>
</dbReference>
<feature type="region of interest" description="Disordered" evidence="7">
    <location>
        <begin position="129"/>
        <end position="156"/>
    </location>
</feature>
<dbReference type="PROSITE" id="PS00018">
    <property type="entry name" value="EF_HAND_1"/>
    <property type="match status" value="1"/>
</dbReference>
<keyword evidence="5 8" id="KW-0472">Membrane</keyword>
<evidence type="ECO:0000256" key="8">
    <source>
        <dbReference type="SAM" id="Phobius"/>
    </source>
</evidence>
<comment type="subcellular location">
    <subcellularLocation>
        <location evidence="1">Membrane</location>
        <topology evidence="1">Multi-pass membrane protein</topology>
    </subcellularLocation>
</comment>
<feature type="transmembrane region" description="Helical" evidence="8">
    <location>
        <begin position="288"/>
        <end position="307"/>
    </location>
</feature>
<feature type="transmembrane region" description="Helical" evidence="8">
    <location>
        <begin position="434"/>
        <end position="455"/>
    </location>
</feature>
<dbReference type="Pfam" id="PF00520">
    <property type="entry name" value="Ion_trans"/>
    <property type="match status" value="1"/>
</dbReference>
<gene>
    <name evidence="10" type="ORF">AMON00008_LOCUS62861</name>
</gene>
<dbReference type="PANTHER" id="PTHR10037">
    <property type="entry name" value="VOLTAGE-GATED CATION CHANNEL CALCIUM AND SODIUM"/>
    <property type="match status" value="1"/>
</dbReference>
<evidence type="ECO:0000259" key="9">
    <source>
        <dbReference type="PROSITE" id="PS50222"/>
    </source>
</evidence>